<evidence type="ECO:0000313" key="2">
    <source>
        <dbReference type="Proteomes" id="UP001596013"/>
    </source>
</evidence>
<proteinExistence type="predicted"/>
<comment type="caution">
    <text evidence="1">The sequence shown here is derived from an EMBL/GenBank/DDBJ whole genome shotgun (WGS) entry which is preliminary data.</text>
</comment>
<sequence length="464" mass="50942">MSRYCKSPEAGRSTFMPRPRQWRWLLLMLVTLLGAMPSLALALPSYARQTKLACVACHVGAFGPQLTEFGRQFKLMGYTMKVGDAKELPLSAMLVESFTHTQKAQADIPAKGFGRNDNVELQQASVFLAGRLSEHMGVFAQATYSENGGLLGWDNIDVRYARMFSRGKHTGIWGISVNNNPTVSDVFNTAPAWMYPFLSADLAPGAPAQPMLFGGLGGQSIGASAYVQLDGAWYLEAGGYRSLSPSFLRHVNADYDGRVSGIAPYARATYTWHMPTGDFSVGGFLLSVRRGLVGTNAAGDAVAVAGPSDRFRDIGLDSSYLYTRGDHSVTVEALYVREQQRLDATYADGGADHLHNNLQAFNLRGSYWYRNTYGVTLAAFADNGSNDVTLYGNDGSPDTRGESIELNYNPFGQSTSWRQPWANMRLGLQYTYFNRFSGRVHNIDGAGRNASANNTLYFYVWLAI</sequence>
<gene>
    <name evidence="1" type="ORF">ACFPME_01880</name>
</gene>
<organism evidence="1 2">
    <name type="scientific">Rhodanobacter umsongensis</name>
    <dbReference type="NCBI Taxonomy" id="633153"/>
    <lineage>
        <taxon>Bacteria</taxon>
        <taxon>Pseudomonadati</taxon>
        <taxon>Pseudomonadota</taxon>
        <taxon>Gammaproteobacteria</taxon>
        <taxon>Lysobacterales</taxon>
        <taxon>Rhodanobacteraceae</taxon>
        <taxon>Rhodanobacter</taxon>
    </lineage>
</organism>
<protein>
    <submittedName>
        <fullName evidence="1">Cytochrome C</fullName>
    </submittedName>
</protein>
<dbReference type="Proteomes" id="UP001596013">
    <property type="component" value="Unassembled WGS sequence"/>
</dbReference>
<accession>A0ABW0JGS4</accession>
<reference evidence="2" key="1">
    <citation type="journal article" date="2019" name="Int. J. Syst. Evol. Microbiol.">
        <title>The Global Catalogue of Microorganisms (GCM) 10K type strain sequencing project: providing services to taxonomists for standard genome sequencing and annotation.</title>
        <authorList>
            <consortium name="The Broad Institute Genomics Platform"/>
            <consortium name="The Broad Institute Genome Sequencing Center for Infectious Disease"/>
            <person name="Wu L."/>
            <person name="Ma J."/>
        </authorList>
    </citation>
    <scope>NUCLEOTIDE SEQUENCE [LARGE SCALE GENOMIC DNA]</scope>
    <source>
        <strain evidence="2">JCM 17130</strain>
    </source>
</reference>
<dbReference type="EMBL" id="JBHSMK010000002">
    <property type="protein sequence ID" value="MFC5435287.1"/>
    <property type="molecule type" value="Genomic_DNA"/>
</dbReference>
<dbReference type="RefSeq" id="WP_377301447.1">
    <property type="nucleotide sequence ID" value="NZ_JBHSMK010000002.1"/>
</dbReference>
<name>A0ABW0JGS4_9GAMM</name>
<evidence type="ECO:0000313" key="1">
    <source>
        <dbReference type="EMBL" id="MFC5435287.1"/>
    </source>
</evidence>
<keyword evidence="2" id="KW-1185">Reference proteome</keyword>